<name>A0A439DXG0_9MYCO</name>
<reference evidence="2 3" key="1">
    <citation type="submission" date="2013-06" db="EMBL/GenBank/DDBJ databases">
        <title>The draft sequence of the Mycobacterium elephantis genome.</title>
        <authorList>
            <person name="Pettersson F.B."/>
            <person name="Das S."/>
            <person name="Dasgupta S."/>
            <person name="Bhattacharya A."/>
            <person name="Kirsebom L.A."/>
        </authorList>
    </citation>
    <scope>NUCLEOTIDE SEQUENCE [LARGE SCALE GENOMIC DNA]</scope>
    <source>
        <strain evidence="2 3">DSM 44368</strain>
    </source>
</reference>
<accession>A0A439DXG0</accession>
<dbReference type="EMBL" id="ATDN01000006">
    <property type="protein sequence ID" value="RWA22081.1"/>
    <property type="molecule type" value="Genomic_DNA"/>
</dbReference>
<dbReference type="SUPFAM" id="SSF54427">
    <property type="entry name" value="NTF2-like"/>
    <property type="match status" value="1"/>
</dbReference>
<gene>
    <name evidence="2" type="ORF">MELE44368_13650</name>
</gene>
<dbReference type="RefSeq" id="WP_128107634.1">
    <property type="nucleotide sequence ID" value="NZ_ATDN01000006.1"/>
</dbReference>
<dbReference type="InterPro" id="IPR037401">
    <property type="entry name" value="SnoaL-like"/>
</dbReference>
<dbReference type="Pfam" id="PF12680">
    <property type="entry name" value="SnoaL_2"/>
    <property type="match status" value="1"/>
</dbReference>
<evidence type="ECO:0000313" key="3">
    <source>
        <dbReference type="Proteomes" id="UP000287177"/>
    </source>
</evidence>
<dbReference type="AlphaFoldDB" id="A0A439DXG0"/>
<evidence type="ECO:0000259" key="1">
    <source>
        <dbReference type="Pfam" id="PF12680"/>
    </source>
</evidence>
<protein>
    <submittedName>
        <fullName evidence="2">Membrane protein</fullName>
    </submittedName>
</protein>
<proteinExistence type="predicted"/>
<dbReference type="Gene3D" id="3.10.450.50">
    <property type="match status" value="1"/>
</dbReference>
<sequence>MHPFRNAIEAGDLDGAVALLHENVVFKSPVVFTPYEGRDAMRRILAAVIEVFQDFRYVREIGAADARHHALMFEARVGDKRLEGCDFIQRDDDGVITEFTVMVRPMSAMLALAEAMKVRLAES</sequence>
<keyword evidence="3" id="KW-1185">Reference proteome</keyword>
<evidence type="ECO:0000313" key="2">
    <source>
        <dbReference type="EMBL" id="RWA22081.1"/>
    </source>
</evidence>
<dbReference type="InterPro" id="IPR032710">
    <property type="entry name" value="NTF2-like_dom_sf"/>
</dbReference>
<comment type="caution">
    <text evidence="2">The sequence shown here is derived from an EMBL/GenBank/DDBJ whole genome shotgun (WGS) entry which is preliminary data.</text>
</comment>
<feature type="domain" description="SnoaL-like" evidence="1">
    <location>
        <begin position="4"/>
        <end position="98"/>
    </location>
</feature>
<organism evidence="2 3">
    <name type="scientific">Mycolicibacterium elephantis DSM 44368</name>
    <dbReference type="NCBI Taxonomy" id="1335622"/>
    <lineage>
        <taxon>Bacteria</taxon>
        <taxon>Bacillati</taxon>
        <taxon>Actinomycetota</taxon>
        <taxon>Actinomycetes</taxon>
        <taxon>Mycobacteriales</taxon>
        <taxon>Mycobacteriaceae</taxon>
        <taxon>Mycolicibacterium</taxon>
    </lineage>
</organism>
<dbReference type="Proteomes" id="UP000287177">
    <property type="component" value="Unassembled WGS sequence"/>
</dbReference>